<gene>
    <name evidence="1" type="ORF">D6851_03575</name>
</gene>
<protein>
    <recommendedName>
        <fullName evidence="3">PAS domain-containing protein</fullName>
    </recommendedName>
</protein>
<evidence type="ECO:0000313" key="2">
    <source>
        <dbReference type="Proteomes" id="UP000284395"/>
    </source>
</evidence>
<keyword evidence="2" id="KW-1185">Reference proteome</keyword>
<dbReference type="EMBL" id="RAPF01000002">
    <property type="protein sequence ID" value="RKF22332.1"/>
    <property type="molecule type" value="Genomic_DNA"/>
</dbReference>
<accession>A0A420ENP6</accession>
<comment type="caution">
    <text evidence="1">The sequence shown here is derived from an EMBL/GenBank/DDBJ whole genome shotgun (WGS) entry which is preliminary data.</text>
</comment>
<reference evidence="1 2" key="1">
    <citation type="submission" date="2018-09" db="EMBL/GenBank/DDBJ databases">
        <title>Altererythrobacter spongiae sp. nov., isolated from a marine sponge.</title>
        <authorList>
            <person name="Zhuang L."/>
            <person name="Luo L."/>
        </authorList>
    </citation>
    <scope>NUCLEOTIDE SEQUENCE [LARGE SCALE GENOMIC DNA]</scope>
    <source>
        <strain evidence="1 2">HN-Y73</strain>
    </source>
</reference>
<evidence type="ECO:0000313" key="1">
    <source>
        <dbReference type="EMBL" id="RKF22332.1"/>
    </source>
</evidence>
<name>A0A420ENP6_9SPHN</name>
<proteinExistence type="predicted"/>
<dbReference type="Proteomes" id="UP000284395">
    <property type="component" value="Unassembled WGS sequence"/>
</dbReference>
<sequence length="240" mass="26400">MPHSRNLGYETQSDFQSHSVILKVSDKSQSPQILYIGNKLLEECRIAPGTYDKPADIPTNSLLNCVLDHYPQLLATQSPVGFEAEYNSPQGYTLLYRGILLPFADDDGRMTHVLGVINWKEVANSQMIDSIQKAIGETFAATSEETAARHASLPMADWADGPARTTAEKSFTTTVSLPAHLSEQLRALSPADPAEWLKDDTEFALVIIRRGTNGEVEWLGPLSDENSLLEQAAKKLVTSQ</sequence>
<dbReference type="AlphaFoldDB" id="A0A420ENP6"/>
<evidence type="ECO:0008006" key="3">
    <source>
        <dbReference type="Google" id="ProtNLM"/>
    </source>
</evidence>
<organism evidence="1 2">
    <name type="scientific">Altericroceibacterium spongiae</name>
    <dbReference type="NCBI Taxonomy" id="2320269"/>
    <lineage>
        <taxon>Bacteria</taxon>
        <taxon>Pseudomonadati</taxon>
        <taxon>Pseudomonadota</taxon>
        <taxon>Alphaproteobacteria</taxon>
        <taxon>Sphingomonadales</taxon>
        <taxon>Erythrobacteraceae</taxon>
        <taxon>Altericroceibacterium</taxon>
    </lineage>
</organism>